<evidence type="ECO:0000313" key="3">
    <source>
        <dbReference type="Proteomes" id="UP000824469"/>
    </source>
</evidence>
<comment type="caution">
    <text evidence="2">The sequence shown here is derived from an EMBL/GenBank/DDBJ whole genome shotgun (WGS) entry which is preliminary data.</text>
</comment>
<reference evidence="2 3" key="1">
    <citation type="journal article" date="2021" name="Nat. Plants">
        <title>The Taxus genome provides insights into paclitaxel biosynthesis.</title>
        <authorList>
            <person name="Xiong X."/>
            <person name="Gou J."/>
            <person name="Liao Q."/>
            <person name="Li Y."/>
            <person name="Zhou Q."/>
            <person name="Bi G."/>
            <person name="Li C."/>
            <person name="Du R."/>
            <person name="Wang X."/>
            <person name="Sun T."/>
            <person name="Guo L."/>
            <person name="Liang H."/>
            <person name="Lu P."/>
            <person name="Wu Y."/>
            <person name="Zhang Z."/>
            <person name="Ro D.K."/>
            <person name="Shang Y."/>
            <person name="Huang S."/>
            <person name="Yan J."/>
        </authorList>
    </citation>
    <scope>NUCLEOTIDE SEQUENCE [LARGE SCALE GENOMIC DNA]</scope>
    <source>
        <strain evidence="2">Ta-2019</strain>
    </source>
</reference>
<keyword evidence="3" id="KW-1185">Reference proteome</keyword>
<gene>
    <name evidence="2" type="ORF">KI387_002233</name>
</gene>
<evidence type="ECO:0000313" key="2">
    <source>
        <dbReference type="EMBL" id="KAH9330125.1"/>
    </source>
</evidence>
<accession>A0AA38LPR6</accession>
<name>A0AA38LPR6_TAXCH</name>
<dbReference type="EMBL" id="JAHRHJ020000001">
    <property type="protein sequence ID" value="KAH9330125.1"/>
    <property type="molecule type" value="Genomic_DNA"/>
</dbReference>
<feature type="compositionally biased region" description="Basic and acidic residues" evidence="1">
    <location>
        <begin position="76"/>
        <end position="93"/>
    </location>
</feature>
<evidence type="ECO:0000256" key="1">
    <source>
        <dbReference type="SAM" id="MobiDB-lite"/>
    </source>
</evidence>
<dbReference type="Proteomes" id="UP000824469">
    <property type="component" value="Unassembled WGS sequence"/>
</dbReference>
<sequence>HYKRECPDLLQCSWCGKKHKYEECPELFEHMSQQQRKDKGTGMVSVKKVDSQWMPRVARESKLEPVLMTTQVEATHTEEIPKQRPLITREEVMYGKYPRPYPSEGSLSRDHG</sequence>
<organism evidence="2 3">
    <name type="scientific">Taxus chinensis</name>
    <name type="common">Chinese yew</name>
    <name type="synonym">Taxus wallichiana var. chinensis</name>
    <dbReference type="NCBI Taxonomy" id="29808"/>
    <lineage>
        <taxon>Eukaryota</taxon>
        <taxon>Viridiplantae</taxon>
        <taxon>Streptophyta</taxon>
        <taxon>Embryophyta</taxon>
        <taxon>Tracheophyta</taxon>
        <taxon>Spermatophyta</taxon>
        <taxon>Pinopsida</taxon>
        <taxon>Pinidae</taxon>
        <taxon>Conifers II</taxon>
        <taxon>Cupressales</taxon>
        <taxon>Taxaceae</taxon>
        <taxon>Taxus</taxon>
    </lineage>
</organism>
<dbReference type="AlphaFoldDB" id="A0AA38LPR6"/>
<protein>
    <submittedName>
        <fullName evidence="2">Uncharacterized protein</fullName>
    </submittedName>
</protein>
<feature type="non-terminal residue" evidence="2">
    <location>
        <position position="1"/>
    </location>
</feature>
<proteinExistence type="predicted"/>
<feature type="non-terminal residue" evidence="2">
    <location>
        <position position="112"/>
    </location>
</feature>
<feature type="region of interest" description="Disordered" evidence="1">
    <location>
        <begin position="76"/>
        <end position="112"/>
    </location>
</feature>